<dbReference type="AlphaFoldDB" id="A0A1R4A5C8"/>
<proteinExistence type="predicted"/>
<dbReference type="CDD" id="cd04181">
    <property type="entry name" value="NTP_transferase"/>
    <property type="match status" value="1"/>
</dbReference>
<dbReference type="STRING" id="1673428.CPM_0287"/>
<dbReference type="GO" id="GO:0016740">
    <property type="term" value="F:transferase activity"/>
    <property type="evidence" value="ECO:0007669"/>
    <property type="project" value="UniProtKB-KW"/>
</dbReference>
<dbReference type="Proteomes" id="UP000187822">
    <property type="component" value="Chromosome I"/>
</dbReference>
<dbReference type="RefSeq" id="WP_077075869.1">
    <property type="nucleotide sequence ID" value="NZ_LT719092.1"/>
</dbReference>
<evidence type="ECO:0000313" key="3">
    <source>
        <dbReference type="Proteomes" id="UP000187822"/>
    </source>
</evidence>
<keyword evidence="3" id="KW-1185">Reference proteome</keyword>
<organism evidence="2 3">
    <name type="scientific">Cuniculiplasma divulgatum</name>
    <dbReference type="NCBI Taxonomy" id="1673428"/>
    <lineage>
        <taxon>Archaea</taxon>
        <taxon>Methanobacteriati</taxon>
        <taxon>Thermoplasmatota</taxon>
        <taxon>Thermoplasmata</taxon>
        <taxon>Thermoplasmatales</taxon>
        <taxon>Cuniculiplasmataceae</taxon>
        <taxon>Cuniculiplasma</taxon>
    </lineage>
</organism>
<dbReference type="KEGG" id="cdiv:CPM_0287"/>
<sequence>MIGAILSGGYGKRLKPITDEIPKVLVEIKPNYTIMDRQILDFKYLGIEDIYVLSGHLGEKIEDRYGKVHDGIRFHYLKEEKPMGTLYSIRNLLETVGDEDVMLRNGDTITDINFEHFRKFSKESAFGMTMLVTRMRSPYGIVEMNGDQVTSFREKPILEHYINSGLYYIKSSIREIFFNEYNGKDVEITVFPEIAKRRLLGAYKEDSLWIGVDSEKELEQARSEYKGREDTSFGYKKDIFENDRLGITEYLVKDDYSATITPEDGNLLRILSGSGIINGSLKESYTHGTVIKIEKPVTVKAQQTTRLEVFSN</sequence>
<name>A0A1R4A5C8_9ARCH</name>
<dbReference type="SUPFAM" id="SSF53448">
    <property type="entry name" value="Nucleotide-diphospho-sugar transferases"/>
    <property type="match status" value="1"/>
</dbReference>
<dbReference type="PANTHER" id="PTHR22572">
    <property type="entry name" value="SUGAR-1-PHOSPHATE GUANYL TRANSFERASE"/>
    <property type="match status" value="1"/>
</dbReference>
<evidence type="ECO:0000313" key="2">
    <source>
        <dbReference type="EMBL" id="SJK84173.1"/>
    </source>
</evidence>
<dbReference type="InterPro" id="IPR050486">
    <property type="entry name" value="Mannose-1P_guanyltransferase"/>
</dbReference>
<feature type="domain" description="Nucleotidyl transferase" evidence="1">
    <location>
        <begin position="3"/>
        <end position="197"/>
    </location>
</feature>
<dbReference type="OrthoDB" id="15372at2157"/>
<dbReference type="Gene3D" id="3.90.550.10">
    <property type="entry name" value="Spore Coat Polysaccharide Biosynthesis Protein SpsA, Chain A"/>
    <property type="match status" value="1"/>
</dbReference>
<reference evidence="3" key="1">
    <citation type="submission" date="2016-06" db="EMBL/GenBank/DDBJ databases">
        <authorList>
            <person name="Toshchakov V.S."/>
        </authorList>
    </citation>
    <scope>NUCLEOTIDE SEQUENCE [LARGE SCALE GENOMIC DNA]</scope>
    <source>
        <strain>PM4 (JCM 30641</strain>
        <strain evidence="3">\VKM B-2940)</strain>
    </source>
</reference>
<accession>A0A1R4A5C8</accession>
<dbReference type="Pfam" id="PF00483">
    <property type="entry name" value="NTP_transferase"/>
    <property type="match status" value="1"/>
</dbReference>
<protein>
    <submittedName>
        <fullName evidence="2">Sugar phosphate nucleotidyl transferase</fullName>
    </submittedName>
</protein>
<dbReference type="EMBL" id="LT719092">
    <property type="protein sequence ID" value="SJK84173.1"/>
    <property type="molecule type" value="Genomic_DNA"/>
</dbReference>
<dbReference type="InterPro" id="IPR029044">
    <property type="entry name" value="Nucleotide-diphossugar_trans"/>
</dbReference>
<gene>
    <name evidence="2" type="ORF">CPM_0287</name>
</gene>
<evidence type="ECO:0000259" key="1">
    <source>
        <dbReference type="Pfam" id="PF00483"/>
    </source>
</evidence>
<dbReference type="InterPro" id="IPR005835">
    <property type="entry name" value="NTP_transferase_dom"/>
</dbReference>
<keyword evidence="2" id="KW-0808">Transferase</keyword>
<dbReference type="GeneID" id="30926925"/>